<dbReference type="AlphaFoldDB" id="A0A3M7RCA5"/>
<dbReference type="Proteomes" id="UP000276133">
    <property type="component" value="Unassembled WGS sequence"/>
</dbReference>
<sequence>MLSDLNIFIDLLRQLQIGFLIKSWTFLTFGLPQISFEKINKEIWLKKNLSLYCYFNIWQVFFNLRILFTKLIIKRISANLDSINLMTSGRKILRPDSLNTV</sequence>
<name>A0A3M7RCA5_BRAPC</name>
<keyword evidence="2" id="KW-1185">Reference proteome</keyword>
<dbReference type="EMBL" id="REGN01003730">
    <property type="protein sequence ID" value="RNA21101.1"/>
    <property type="molecule type" value="Genomic_DNA"/>
</dbReference>
<comment type="caution">
    <text evidence="1">The sequence shown here is derived from an EMBL/GenBank/DDBJ whole genome shotgun (WGS) entry which is preliminary data.</text>
</comment>
<organism evidence="1 2">
    <name type="scientific">Brachionus plicatilis</name>
    <name type="common">Marine rotifer</name>
    <name type="synonym">Brachionus muelleri</name>
    <dbReference type="NCBI Taxonomy" id="10195"/>
    <lineage>
        <taxon>Eukaryota</taxon>
        <taxon>Metazoa</taxon>
        <taxon>Spiralia</taxon>
        <taxon>Gnathifera</taxon>
        <taxon>Rotifera</taxon>
        <taxon>Eurotatoria</taxon>
        <taxon>Monogononta</taxon>
        <taxon>Pseudotrocha</taxon>
        <taxon>Ploima</taxon>
        <taxon>Brachionidae</taxon>
        <taxon>Brachionus</taxon>
    </lineage>
</organism>
<proteinExistence type="predicted"/>
<accession>A0A3M7RCA5</accession>
<reference evidence="1 2" key="1">
    <citation type="journal article" date="2018" name="Sci. Rep.">
        <title>Genomic signatures of local adaptation to the degree of environmental predictability in rotifers.</title>
        <authorList>
            <person name="Franch-Gras L."/>
            <person name="Hahn C."/>
            <person name="Garcia-Roger E.M."/>
            <person name="Carmona M.J."/>
            <person name="Serra M."/>
            <person name="Gomez A."/>
        </authorList>
    </citation>
    <scope>NUCLEOTIDE SEQUENCE [LARGE SCALE GENOMIC DNA]</scope>
    <source>
        <strain evidence="1">HYR1</strain>
    </source>
</reference>
<gene>
    <name evidence="1" type="ORF">BpHYR1_032222</name>
</gene>
<evidence type="ECO:0000313" key="1">
    <source>
        <dbReference type="EMBL" id="RNA21101.1"/>
    </source>
</evidence>
<protein>
    <submittedName>
        <fullName evidence="1">Uncharacterized protein</fullName>
    </submittedName>
</protein>
<evidence type="ECO:0000313" key="2">
    <source>
        <dbReference type="Proteomes" id="UP000276133"/>
    </source>
</evidence>